<organism evidence="6 7">
    <name type="scientific">Anabaenopsis circularis NIES-21</name>
    <dbReference type="NCBI Taxonomy" id="1085406"/>
    <lineage>
        <taxon>Bacteria</taxon>
        <taxon>Bacillati</taxon>
        <taxon>Cyanobacteriota</taxon>
        <taxon>Cyanophyceae</taxon>
        <taxon>Nostocales</taxon>
        <taxon>Nodulariaceae</taxon>
        <taxon>Anabaenopsis</taxon>
    </lineage>
</organism>
<dbReference type="InterPro" id="IPR051212">
    <property type="entry name" value="Type-I_RE_S_subunit"/>
</dbReference>
<evidence type="ECO:0000256" key="1">
    <source>
        <dbReference type="ARBA" id="ARBA00010923"/>
    </source>
</evidence>
<evidence type="ECO:0000256" key="4">
    <source>
        <dbReference type="ARBA" id="ARBA00038652"/>
    </source>
</evidence>
<comment type="subunit">
    <text evidence="4">The methyltransferase is composed of M and S polypeptides.</text>
</comment>
<feature type="domain" description="Type I restriction modification DNA specificity" evidence="5">
    <location>
        <begin position="273"/>
        <end position="459"/>
    </location>
</feature>
<protein>
    <submittedName>
        <fullName evidence="6">Restriction modification system DNA specificity subunit</fullName>
    </submittedName>
</protein>
<dbReference type="SUPFAM" id="SSF116734">
    <property type="entry name" value="DNA methylase specificity domain"/>
    <property type="match status" value="2"/>
</dbReference>
<evidence type="ECO:0000256" key="3">
    <source>
        <dbReference type="ARBA" id="ARBA00023125"/>
    </source>
</evidence>
<keyword evidence="2" id="KW-0680">Restriction system</keyword>
<dbReference type="Gene3D" id="3.90.220.20">
    <property type="entry name" value="DNA methylase specificity domains"/>
    <property type="match status" value="2"/>
</dbReference>
<reference evidence="6 7" key="1">
    <citation type="submission" date="2017-06" db="EMBL/GenBank/DDBJ databases">
        <title>Genome sequencing of cyanobaciteial culture collection at National Institute for Environmental Studies (NIES).</title>
        <authorList>
            <person name="Hirose Y."/>
            <person name="Shimura Y."/>
            <person name="Fujisawa T."/>
            <person name="Nakamura Y."/>
            <person name="Kawachi M."/>
        </authorList>
    </citation>
    <scope>NUCLEOTIDE SEQUENCE [LARGE SCALE GENOMIC DNA]</scope>
    <source>
        <strain evidence="6 7">NIES-21</strain>
    </source>
</reference>
<keyword evidence="7" id="KW-1185">Reference proteome</keyword>
<dbReference type="CDD" id="cd17246">
    <property type="entry name" value="RMtype1_S_SonII-TRD2-CR2_like"/>
    <property type="match status" value="1"/>
</dbReference>
<feature type="domain" description="Type I restriction modification DNA specificity" evidence="5">
    <location>
        <begin position="9"/>
        <end position="176"/>
    </location>
</feature>
<dbReference type="CDD" id="cd17515">
    <property type="entry name" value="RMtype1_S_MjaORF132P_Sau1132ORF3780P-TRD1-CR1_like"/>
    <property type="match status" value="1"/>
</dbReference>
<dbReference type="GO" id="GO:0003677">
    <property type="term" value="F:DNA binding"/>
    <property type="evidence" value="ECO:0007669"/>
    <property type="project" value="UniProtKB-KW"/>
</dbReference>
<proteinExistence type="inferred from homology"/>
<dbReference type="InterPro" id="IPR000055">
    <property type="entry name" value="Restrct_endonuc_typeI_TRD"/>
</dbReference>
<evidence type="ECO:0000313" key="7">
    <source>
        <dbReference type="Proteomes" id="UP000218287"/>
    </source>
</evidence>
<comment type="similarity">
    <text evidence="1">Belongs to the type-I restriction system S methylase family.</text>
</comment>
<dbReference type="EMBL" id="AP018174">
    <property type="protein sequence ID" value="BAY14649.1"/>
    <property type="molecule type" value="Genomic_DNA"/>
</dbReference>
<keyword evidence="3" id="KW-0238">DNA-binding</keyword>
<gene>
    <name evidence="6" type="ORF">NIES21_04070</name>
</gene>
<dbReference type="GO" id="GO:0009307">
    <property type="term" value="P:DNA restriction-modification system"/>
    <property type="evidence" value="ECO:0007669"/>
    <property type="project" value="UniProtKB-KW"/>
</dbReference>
<evidence type="ECO:0000313" key="6">
    <source>
        <dbReference type="EMBL" id="BAY14649.1"/>
    </source>
</evidence>
<accession>A0A1Z4GB00</accession>
<evidence type="ECO:0000256" key="2">
    <source>
        <dbReference type="ARBA" id="ARBA00022747"/>
    </source>
</evidence>
<dbReference type="InterPro" id="IPR044946">
    <property type="entry name" value="Restrct_endonuc_typeI_TRD_sf"/>
</dbReference>
<name>A0A1Z4GB00_9CYAN</name>
<dbReference type="OrthoDB" id="9815652at2"/>
<evidence type="ECO:0000259" key="5">
    <source>
        <dbReference type="Pfam" id="PF01420"/>
    </source>
</evidence>
<dbReference type="Pfam" id="PF01420">
    <property type="entry name" value="Methylase_S"/>
    <property type="match status" value="2"/>
</dbReference>
<dbReference type="PANTHER" id="PTHR43140">
    <property type="entry name" value="TYPE-1 RESTRICTION ENZYME ECOKI SPECIFICITY PROTEIN"/>
    <property type="match status" value="1"/>
</dbReference>
<dbReference type="Proteomes" id="UP000218287">
    <property type="component" value="Chromosome"/>
</dbReference>
<dbReference type="PANTHER" id="PTHR43140:SF1">
    <property type="entry name" value="TYPE I RESTRICTION ENZYME ECOKI SPECIFICITY SUBUNIT"/>
    <property type="match status" value="1"/>
</dbReference>
<sequence>MSEELRELPEGWELTTLGKLGEWSSGGTPSRRNTEYYGGLIPWVKTGDLPDDFIKNIKETITQEGLVNSSAKLFPHGSLVVAMYGATIGKLGILDKPAATNQACAVLISRGITTALIPYLFYYLLSSREDLRMIGQGGAQPNISQAIIKEYSCPLPPLNEQKRIVAKIEELNDRTQKAKEALDSIPQLCDRFRQSVLAAAFRGDLTADWREQNPDVEPASVLLERIRRDRRQRWEESELIKMQAKGKLPKDENWKDKYQEPKEIHTSHLPELPNKWSWVRAEEVCDFITKGTTPSSNEMFEQAGDVPFIKVYNLTFDGKLDFSVNPTFIDKVTHDSKLARSKVFPGDVLMNIVGPPLGKVSIVPDNQPEWNINQAIVVYRPIKGIYNRFLCYYLLSSECLFFATSMAKATAGQFNLTLEICRDLPLPIPPILEQEKIVAQIDNLFNAADIINQQVEKIKFKQEKLNQSILAKAFRGRANASKY</sequence>
<dbReference type="REBASE" id="206808">
    <property type="entry name" value="S.Aci21ORF4110P"/>
</dbReference>
<dbReference type="AlphaFoldDB" id="A0A1Z4GB00"/>